<evidence type="ECO:0000313" key="2">
    <source>
        <dbReference type="EMBL" id="KKL99337.1"/>
    </source>
</evidence>
<proteinExistence type="predicted"/>
<reference evidence="2" key="1">
    <citation type="journal article" date="2015" name="Nature">
        <title>Complex archaea that bridge the gap between prokaryotes and eukaryotes.</title>
        <authorList>
            <person name="Spang A."/>
            <person name="Saw J.H."/>
            <person name="Jorgensen S.L."/>
            <person name="Zaremba-Niedzwiedzka K."/>
            <person name="Martijn J."/>
            <person name="Lind A.E."/>
            <person name="van Eijk R."/>
            <person name="Schleper C."/>
            <person name="Guy L."/>
            <person name="Ettema T.J."/>
        </authorList>
    </citation>
    <scope>NUCLEOTIDE SEQUENCE</scope>
</reference>
<dbReference type="EMBL" id="LAZR01017700">
    <property type="protein sequence ID" value="KKL99337.1"/>
    <property type="molecule type" value="Genomic_DNA"/>
</dbReference>
<accession>A0A0F9JK65</accession>
<dbReference type="AlphaFoldDB" id="A0A0F9JK65"/>
<feature type="region of interest" description="Disordered" evidence="1">
    <location>
        <begin position="61"/>
        <end position="114"/>
    </location>
</feature>
<feature type="non-terminal residue" evidence="2">
    <location>
        <position position="1"/>
    </location>
</feature>
<sequence length="128" mass="13614">FFTMKFKVSEPSPFPGSSDLLDEELIDLMSVAPALEPSEMMALIEGRASGAVSLSAAVETPALAASAEEAPRSRWGDDDDDDDDAGAATVPVEPVTEEGKTEVKSPPQTNPKAAMERLNKHLEKNGKE</sequence>
<name>A0A0F9JK65_9ZZZZ</name>
<organism evidence="2">
    <name type="scientific">marine sediment metagenome</name>
    <dbReference type="NCBI Taxonomy" id="412755"/>
    <lineage>
        <taxon>unclassified sequences</taxon>
        <taxon>metagenomes</taxon>
        <taxon>ecological metagenomes</taxon>
    </lineage>
</organism>
<gene>
    <name evidence="2" type="ORF">LCGC14_1815390</name>
</gene>
<protein>
    <submittedName>
        <fullName evidence="2">Uncharacterized protein</fullName>
    </submittedName>
</protein>
<comment type="caution">
    <text evidence="2">The sequence shown here is derived from an EMBL/GenBank/DDBJ whole genome shotgun (WGS) entry which is preliminary data.</text>
</comment>
<evidence type="ECO:0000256" key="1">
    <source>
        <dbReference type="SAM" id="MobiDB-lite"/>
    </source>
</evidence>